<feature type="domain" description="Heterokaryon incompatibility" evidence="1">
    <location>
        <begin position="245"/>
        <end position="385"/>
    </location>
</feature>
<sequence length="746" mass="84588">MGFRTTGSDGNVTCHSTRVQGYHEDAEICLECYRRYGKVFEPLLLLLPSKHETTGQSSARLDTEQCWDTPEPEPAVQFTWSAELELSSLWKERIVSTCVVCRLFTHLFSPASKEAGIEFVWGRKAGLLDASPPCTVKERSKATLWFSCRSTKPNKARHHGRATRILYEDIHWLERGQEQGLQRLNVGDDSVDHWVDFDWLSSLLNSVLSLSNIKVQPNGPEHIYGLHLIDCESNEVVEAVPGCSYLALSYASGSWNSEKTVESARAAFPKLPFVLPPVVRDAMMVTRKLGHQYLWVDMLCIVKEAHRQGQVAAMDQLYLGAAATIVSLEEDAGTHMPGVIMPRSMPGVRCGGSFVYGSDLCDAVRLDAREIETSAWSERGWTYQEGNLSRVLDFFGRHRVTLLDPDGWDAEPICYGLAERHWSERRKSSRRYQSCKQGGWAPSRLDWVLGKGPLASVIEGYSSRQLRHQREKLDAIRGLLRARGVYSYWGTPLGVTYSDSFGIAQRRSNTASLAYWLSWRPKRPDSDPVSTLWPTWSWLAGGSIMFDNAPACEAKSTNLGYAYRISLTSVRFEGLNGVLRTAAQLIKTQTHRVMLPEIDRFIHVRGPVYQIRLNPCSTRRAVHPADYDCPPLMGESYTARIFRDRHREDPTTESFTPFLTLIVGFWHTMEYAVHIAAIVLEQNVDAYRRFGHLKIVLRAPRTKTLVTEENGKTSIRKFYASRREYKAQMLRIARLMALDQQTVRIG</sequence>
<accession>A0A0N1NY00</accession>
<dbReference type="InterPro" id="IPR010730">
    <property type="entry name" value="HET"/>
</dbReference>
<keyword evidence="3" id="KW-1185">Reference proteome</keyword>
<comment type="caution">
    <text evidence="2">The sequence shown here is derived from an EMBL/GenBank/DDBJ whole genome shotgun (WGS) entry which is preliminary data.</text>
</comment>
<dbReference type="OrthoDB" id="5135333at2759"/>
<dbReference type="RefSeq" id="XP_017998957.1">
    <property type="nucleotide sequence ID" value="XM_018144694.1"/>
</dbReference>
<evidence type="ECO:0000313" key="2">
    <source>
        <dbReference type="EMBL" id="KPI38994.1"/>
    </source>
</evidence>
<gene>
    <name evidence="2" type="ORF">AB675_4548</name>
</gene>
<protein>
    <recommendedName>
        <fullName evidence="1">Heterokaryon incompatibility domain-containing protein</fullName>
    </recommendedName>
</protein>
<dbReference type="Proteomes" id="UP000038010">
    <property type="component" value="Unassembled WGS sequence"/>
</dbReference>
<reference evidence="2 3" key="1">
    <citation type="submission" date="2015-06" db="EMBL/GenBank/DDBJ databases">
        <title>Draft genome of the ant-associated black yeast Phialophora attae CBS 131958.</title>
        <authorList>
            <person name="Moreno L.F."/>
            <person name="Stielow B.J."/>
            <person name="de Hoog S."/>
            <person name="Vicente V.A."/>
            <person name="Weiss V.A."/>
            <person name="de Vries M."/>
            <person name="Cruz L.M."/>
            <person name="Souza E.M."/>
        </authorList>
    </citation>
    <scope>NUCLEOTIDE SEQUENCE [LARGE SCALE GENOMIC DNA]</scope>
    <source>
        <strain evidence="2 3">CBS 131958</strain>
    </source>
</reference>
<dbReference type="PANTHER" id="PTHR33112">
    <property type="entry name" value="DOMAIN PROTEIN, PUTATIVE-RELATED"/>
    <property type="match status" value="1"/>
</dbReference>
<name>A0A0N1NY00_9EURO</name>
<evidence type="ECO:0000259" key="1">
    <source>
        <dbReference type="Pfam" id="PF06985"/>
    </source>
</evidence>
<evidence type="ECO:0000313" key="3">
    <source>
        <dbReference type="Proteomes" id="UP000038010"/>
    </source>
</evidence>
<dbReference type="AlphaFoldDB" id="A0A0N1NY00"/>
<dbReference type="GeneID" id="28736574"/>
<proteinExistence type="predicted"/>
<dbReference type="Pfam" id="PF06985">
    <property type="entry name" value="HET"/>
    <property type="match status" value="1"/>
</dbReference>
<dbReference type="PANTHER" id="PTHR33112:SF1">
    <property type="entry name" value="HETEROKARYON INCOMPATIBILITY DOMAIN-CONTAINING PROTEIN"/>
    <property type="match status" value="1"/>
</dbReference>
<organism evidence="2 3">
    <name type="scientific">Cyphellophora attinorum</name>
    <dbReference type="NCBI Taxonomy" id="1664694"/>
    <lineage>
        <taxon>Eukaryota</taxon>
        <taxon>Fungi</taxon>
        <taxon>Dikarya</taxon>
        <taxon>Ascomycota</taxon>
        <taxon>Pezizomycotina</taxon>
        <taxon>Eurotiomycetes</taxon>
        <taxon>Chaetothyriomycetidae</taxon>
        <taxon>Chaetothyriales</taxon>
        <taxon>Cyphellophoraceae</taxon>
        <taxon>Cyphellophora</taxon>
    </lineage>
</organism>
<dbReference type="VEuPathDB" id="FungiDB:AB675_4548"/>
<dbReference type="EMBL" id="LFJN01000016">
    <property type="protein sequence ID" value="KPI38994.1"/>
    <property type="molecule type" value="Genomic_DNA"/>
</dbReference>